<evidence type="ECO:0000313" key="3">
    <source>
        <dbReference type="Proteomes" id="UP000422736"/>
    </source>
</evidence>
<protein>
    <submittedName>
        <fullName evidence="2">Uncharacterized protein</fullName>
    </submittedName>
</protein>
<organism evidence="2 3">
    <name type="scientific">Kluyveromyces marxianus</name>
    <name type="common">Yeast</name>
    <name type="synonym">Candida kefyr</name>
    <dbReference type="NCBI Taxonomy" id="4911"/>
    <lineage>
        <taxon>Eukaryota</taxon>
        <taxon>Fungi</taxon>
        <taxon>Dikarya</taxon>
        <taxon>Ascomycota</taxon>
        <taxon>Saccharomycotina</taxon>
        <taxon>Saccharomycetes</taxon>
        <taxon>Saccharomycetales</taxon>
        <taxon>Saccharomycetaceae</taxon>
        <taxon>Kluyveromyces</taxon>
    </lineage>
</organism>
<proteinExistence type="predicted"/>
<dbReference type="Proteomes" id="UP000422736">
    <property type="component" value="Chromosome 4"/>
</dbReference>
<accession>A0ABX6EU58</accession>
<keyword evidence="3" id="KW-1185">Reference proteome</keyword>
<keyword evidence="1" id="KW-0812">Transmembrane</keyword>
<sequence>MSAGFFLPLVAVIYKEMASIILRHCRGKELSLSEIWCSFLVVSFGRSCYVNYTPKNKTKNTKTIIHSLLMNTFGVLLYTFLLAFNQFYDMVLWPMFSIELLGGVTTLAHSDLDSFQMHILDMPEKFGEAGNATFAFEQIESTGWDSRFVIFMGLIVTLLFALIRTEVCVSFERGATFALSTALQITGMNDAGEEYHEEEEYFDNIENFYPSMSINYNGSSIRAQTIYNKPTDVLIWDRKMFNPL</sequence>
<evidence type="ECO:0000313" key="2">
    <source>
        <dbReference type="EMBL" id="QGN15874.1"/>
    </source>
</evidence>
<feature type="transmembrane region" description="Helical" evidence="1">
    <location>
        <begin position="64"/>
        <end position="84"/>
    </location>
</feature>
<reference evidence="2 3" key="1">
    <citation type="submission" date="2016-03" db="EMBL/GenBank/DDBJ databases">
        <title>How can Kluyveromyces marxianus grow so fast - potential evolutionary course in Saccharomyces Complex revealed by comparative genomics.</title>
        <authorList>
            <person name="Mo W."/>
            <person name="Lu W."/>
            <person name="Yang X."/>
            <person name="Qi J."/>
            <person name="Lv H."/>
        </authorList>
    </citation>
    <scope>NUCLEOTIDE SEQUENCE [LARGE SCALE GENOMIC DNA]</scope>
    <source>
        <strain evidence="2 3">FIM1</strain>
    </source>
</reference>
<evidence type="ECO:0000256" key="1">
    <source>
        <dbReference type="SAM" id="Phobius"/>
    </source>
</evidence>
<dbReference type="EMBL" id="CP015057">
    <property type="protein sequence ID" value="QGN15874.1"/>
    <property type="molecule type" value="Genomic_DNA"/>
</dbReference>
<keyword evidence="1" id="KW-0472">Membrane</keyword>
<feature type="transmembrane region" description="Helical" evidence="1">
    <location>
        <begin position="146"/>
        <end position="163"/>
    </location>
</feature>
<keyword evidence="1" id="KW-1133">Transmembrane helix</keyword>
<gene>
    <name evidence="2" type="ORF">FIM1_2572</name>
</gene>
<name>A0ABX6EU58_KLUMA</name>
<reference evidence="2 3" key="2">
    <citation type="submission" date="2019-11" db="EMBL/GenBank/DDBJ databases">
        <authorList>
            <person name="Lu H."/>
        </authorList>
    </citation>
    <scope>NUCLEOTIDE SEQUENCE [LARGE SCALE GENOMIC DNA]</scope>
    <source>
        <strain evidence="2 3">FIM1</strain>
    </source>
</reference>